<evidence type="ECO:0000313" key="1">
    <source>
        <dbReference type="EMBL" id="KAF7280789.1"/>
    </source>
</evidence>
<sequence length="144" mass="15627">MPFVGLFDRAELLCHFSFALCLIGGIGMQSALGKFGTLSEAEVVEDVFRHSLLIRFASICRSHNIDGGRLNGTGGEQSETAGIAMGGGEAGGRWGDWRNFRLEQRSSSVYDIVCRYGPKINSDAVDAKRLRAPTFTSHPISDSK</sequence>
<protein>
    <submittedName>
        <fullName evidence="1">Uncharacterized protein</fullName>
    </submittedName>
</protein>
<dbReference type="AlphaFoldDB" id="A0A834IJ77"/>
<organism evidence="1 2">
    <name type="scientific">Rhynchophorus ferrugineus</name>
    <name type="common">Red palm weevil</name>
    <name type="synonym">Curculio ferrugineus</name>
    <dbReference type="NCBI Taxonomy" id="354439"/>
    <lineage>
        <taxon>Eukaryota</taxon>
        <taxon>Metazoa</taxon>
        <taxon>Ecdysozoa</taxon>
        <taxon>Arthropoda</taxon>
        <taxon>Hexapoda</taxon>
        <taxon>Insecta</taxon>
        <taxon>Pterygota</taxon>
        <taxon>Neoptera</taxon>
        <taxon>Endopterygota</taxon>
        <taxon>Coleoptera</taxon>
        <taxon>Polyphaga</taxon>
        <taxon>Cucujiformia</taxon>
        <taxon>Curculionidae</taxon>
        <taxon>Dryophthorinae</taxon>
        <taxon>Rhynchophorus</taxon>
    </lineage>
</organism>
<gene>
    <name evidence="1" type="ORF">GWI33_005515</name>
</gene>
<reference evidence="1" key="1">
    <citation type="submission" date="2020-08" db="EMBL/GenBank/DDBJ databases">
        <title>Genome sequencing and assembly of the red palm weevil Rhynchophorus ferrugineus.</title>
        <authorList>
            <person name="Dias G.B."/>
            <person name="Bergman C.M."/>
            <person name="Manee M."/>
        </authorList>
    </citation>
    <scope>NUCLEOTIDE SEQUENCE</scope>
    <source>
        <strain evidence="1">AA-2017</strain>
        <tissue evidence="1">Whole larva</tissue>
    </source>
</reference>
<proteinExistence type="predicted"/>
<comment type="caution">
    <text evidence="1">The sequence shown here is derived from an EMBL/GenBank/DDBJ whole genome shotgun (WGS) entry which is preliminary data.</text>
</comment>
<evidence type="ECO:0000313" key="2">
    <source>
        <dbReference type="Proteomes" id="UP000625711"/>
    </source>
</evidence>
<dbReference type="Proteomes" id="UP000625711">
    <property type="component" value="Unassembled WGS sequence"/>
</dbReference>
<keyword evidence="2" id="KW-1185">Reference proteome</keyword>
<dbReference type="EMBL" id="JAACXV010000275">
    <property type="protein sequence ID" value="KAF7280789.1"/>
    <property type="molecule type" value="Genomic_DNA"/>
</dbReference>
<accession>A0A834IJ77</accession>
<name>A0A834IJ77_RHYFE</name>